<protein>
    <submittedName>
        <fullName evidence="1">Uncharacterized protein</fullName>
    </submittedName>
</protein>
<feature type="non-terminal residue" evidence="1">
    <location>
        <position position="79"/>
    </location>
</feature>
<reference evidence="1" key="1">
    <citation type="submission" date="2023-07" db="EMBL/GenBank/DDBJ databases">
        <title>Genome content predicts the carbon catabolic preferences of heterotrophic bacteria.</title>
        <authorList>
            <person name="Gralka M."/>
        </authorList>
    </citation>
    <scope>NUCLEOTIDE SEQUENCE</scope>
    <source>
        <strain evidence="1">I3M17_2</strain>
    </source>
</reference>
<evidence type="ECO:0000313" key="2">
    <source>
        <dbReference type="Proteomes" id="UP001169760"/>
    </source>
</evidence>
<dbReference type="Proteomes" id="UP001169760">
    <property type="component" value="Unassembled WGS sequence"/>
</dbReference>
<dbReference type="AlphaFoldDB" id="A0AAW7XBQ6"/>
<sequence length="79" mass="8772">VVNGELTRERADEILVNFDKSREALSKTKIKGISDPNRVKAAQLVVEKQTLKENMQGLDDGLTKGFKDRIAEIDTELSG</sequence>
<dbReference type="EMBL" id="JAUOPB010000577">
    <property type="protein sequence ID" value="MDO6425295.1"/>
    <property type="molecule type" value="Genomic_DNA"/>
</dbReference>
<dbReference type="RefSeq" id="WP_303494782.1">
    <property type="nucleotide sequence ID" value="NZ_JAUOPB010000577.1"/>
</dbReference>
<comment type="caution">
    <text evidence="1">The sequence shown here is derived from an EMBL/GenBank/DDBJ whole genome shotgun (WGS) entry which is preliminary data.</text>
</comment>
<accession>A0AAW7XBQ6</accession>
<feature type="non-terminal residue" evidence="1">
    <location>
        <position position="1"/>
    </location>
</feature>
<gene>
    <name evidence="1" type="ORF">Q4521_22665</name>
</gene>
<proteinExistence type="predicted"/>
<organism evidence="1 2">
    <name type="scientific">Saccharophagus degradans</name>
    <dbReference type="NCBI Taxonomy" id="86304"/>
    <lineage>
        <taxon>Bacteria</taxon>
        <taxon>Pseudomonadati</taxon>
        <taxon>Pseudomonadota</taxon>
        <taxon>Gammaproteobacteria</taxon>
        <taxon>Cellvibrionales</taxon>
        <taxon>Cellvibrionaceae</taxon>
        <taxon>Saccharophagus</taxon>
    </lineage>
</organism>
<evidence type="ECO:0000313" key="1">
    <source>
        <dbReference type="EMBL" id="MDO6425295.1"/>
    </source>
</evidence>
<name>A0AAW7XBQ6_9GAMM</name>